<dbReference type="Proteomes" id="UP001056384">
    <property type="component" value="Chromosome 10"/>
</dbReference>
<name>A0A9Q9B638_9PEZI</name>
<proteinExistence type="predicted"/>
<dbReference type="AlphaFoldDB" id="A0A9Q9B638"/>
<evidence type="ECO:0000313" key="3">
    <source>
        <dbReference type="Proteomes" id="UP001056384"/>
    </source>
</evidence>
<organism evidence="2 3">
    <name type="scientific">Septoria linicola</name>
    <dbReference type="NCBI Taxonomy" id="215465"/>
    <lineage>
        <taxon>Eukaryota</taxon>
        <taxon>Fungi</taxon>
        <taxon>Dikarya</taxon>
        <taxon>Ascomycota</taxon>
        <taxon>Pezizomycotina</taxon>
        <taxon>Dothideomycetes</taxon>
        <taxon>Dothideomycetidae</taxon>
        <taxon>Mycosphaerellales</taxon>
        <taxon>Mycosphaerellaceae</taxon>
        <taxon>Septoria</taxon>
    </lineage>
</organism>
<feature type="compositionally biased region" description="Basic residues" evidence="1">
    <location>
        <begin position="235"/>
        <end position="247"/>
    </location>
</feature>
<gene>
    <name evidence="2" type="ORF">Slin15195_G114720</name>
</gene>
<feature type="compositionally biased region" description="Low complexity" evidence="1">
    <location>
        <begin position="203"/>
        <end position="214"/>
    </location>
</feature>
<evidence type="ECO:0000313" key="2">
    <source>
        <dbReference type="EMBL" id="USW58153.1"/>
    </source>
</evidence>
<keyword evidence="3" id="KW-1185">Reference proteome</keyword>
<evidence type="ECO:0000256" key="1">
    <source>
        <dbReference type="SAM" id="MobiDB-lite"/>
    </source>
</evidence>
<reference evidence="2" key="1">
    <citation type="submission" date="2022-06" db="EMBL/GenBank/DDBJ databases">
        <title>Complete genome sequences of two strains of the flax pathogen Septoria linicola.</title>
        <authorList>
            <person name="Lapalu N."/>
            <person name="Simon A."/>
            <person name="Demenou B."/>
            <person name="Paumier D."/>
            <person name="Guillot M.-P."/>
            <person name="Gout L."/>
            <person name="Valade R."/>
        </authorList>
    </citation>
    <scope>NUCLEOTIDE SEQUENCE</scope>
    <source>
        <strain evidence="2">SE15195</strain>
    </source>
</reference>
<accession>A0A9Q9B638</accession>
<sequence length="247" mass="26720">MAGSRPPGGPGRGAGGKKGIYEELYDTGALSPPTTPRLITVTDLDGRDVQIHEARLPAWNAFLARFSPEELAAMRAYATAQAAAREAAAAGADALNISPTPVVQGELEDPFGPNLPAQDANVTFTVTAPADAEFTLDFNANQRPNIEGSPSCQQGLREHWAPTGAQARLRARAQARRARTNPIESWLDRRERLRAEARSFEVRPSSRPATTSTSDEQDDELTLSDVGEGPARPFKIPKKKVQKKQKK</sequence>
<protein>
    <submittedName>
        <fullName evidence="2">Uncharacterized protein</fullName>
    </submittedName>
</protein>
<dbReference type="EMBL" id="CP099427">
    <property type="protein sequence ID" value="USW58153.1"/>
    <property type="molecule type" value="Genomic_DNA"/>
</dbReference>
<feature type="region of interest" description="Disordered" evidence="1">
    <location>
        <begin position="196"/>
        <end position="247"/>
    </location>
</feature>